<dbReference type="PANTHER" id="PTHR11647:SF1">
    <property type="entry name" value="COLLAPSIN RESPONSE MEDIATOR PROTEIN"/>
    <property type="match status" value="1"/>
</dbReference>
<comment type="caution">
    <text evidence="2">The sequence shown here is derived from an EMBL/GenBank/DDBJ whole genome shotgun (WGS) entry which is preliminary data.</text>
</comment>
<reference evidence="2 3" key="1">
    <citation type="submission" date="2018-07" db="EMBL/GenBank/DDBJ databases">
        <title>Desertimonas flava gen. nov. sp. nov.</title>
        <authorList>
            <person name="Liu S."/>
        </authorList>
    </citation>
    <scope>NUCLEOTIDE SEQUENCE [LARGE SCALE GENOMIC DNA]</scope>
    <source>
        <strain evidence="2 3">16Sb5-5</strain>
    </source>
</reference>
<dbReference type="InterPro" id="IPR032466">
    <property type="entry name" value="Metal_Hydrolase"/>
</dbReference>
<dbReference type="RefSeq" id="WP_114126654.1">
    <property type="nucleotide sequence ID" value="NZ_QOUI01000006.1"/>
</dbReference>
<proteinExistence type="predicted"/>
<dbReference type="InterPro" id="IPR011059">
    <property type="entry name" value="Metal-dep_hydrolase_composite"/>
</dbReference>
<dbReference type="GO" id="GO:0005829">
    <property type="term" value="C:cytosol"/>
    <property type="evidence" value="ECO:0007669"/>
    <property type="project" value="TreeGrafter"/>
</dbReference>
<gene>
    <name evidence="2" type="ORF">DT076_10595</name>
</gene>
<evidence type="ECO:0000313" key="3">
    <source>
        <dbReference type="Proteomes" id="UP000252770"/>
    </source>
</evidence>
<dbReference type="Gene3D" id="3.20.20.140">
    <property type="entry name" value="Metal-dependent hydrolases"/>
    <property type="match status" value="1"/>
</dbReference>
<organism evidence="2 3">
    <name type="scientific">Desertihabitans brevis</name>
    <dbReference type="NCBI Taxonomy" id="2268447"/>
    <lineage>
        <taxon>Bacteria</taxon>
        <taxon>Bacillati</taxon>
        <taxon>Actinomycetota</taxon>
        <taxon>Actinomycetes</taxon>
        <taxon>Propionibacteriales</taxon>
        <taxon>Propionibacteriaceae</taxon>
        <taxon>Desertihabitans</taxon>
    </lineage>
</organism>
<dbReference type="Pfam" id="PF07969">
    <property type="entry name" value="Amidohydro_3"/>
    <property type="match status" value="1"/>
</dbReference>
<dbReference type="Proteomes" id="UP000252770">
    <property type="component" value="Unassembled WGS sequence"/>
</dbReference>
<dbReference type="SUPFAM" id="SSF51338">
    <property type="entry name" value="Composite domain of metallo-dependent hydrolases"/>
    <property type="match status" value="1"/>
</dbReference>
<dbReference type="InterPro" id="IPR023100">
    <property type="entry name" value="D-aminoacylase_insert_dom_sf"/>
</dbReference>
<dbReference type="PANTHER" id="PTHR11647">
    <property type="entry name" value="HYDRANTOINASE/DIHYDROPYRIMIDINASE FAMILY MEMBER"/>
    <property type="match status" value="1"/>
</dbReference>
<dbReference type="AlphaFoldDB" id="A0A367YTX6"/>
<dbReference type="GO" id="GO:0016812">
    <property type="term" value="F:hydrolase activity, acting on carbon-nitrogen (but not peptide) bonds, in cyclic amides"/>
    <property type="evidence" value="ECO:0007669"/>
    <property type="project" value="TreeGrafter"/>
</dbReference>
<dbReference type="Gene3D" id="3.30.1490.130">
    <property type="entry name" value="D-aminoacylase. Domain 3"/>
    <property type="match status" value="1"/>
</dbReference>
<evidence type="ECO:0000259" key="1">
    <source>
        <dbReference type="Pfam" id="PF07969"/>
    </source>
</evidence>
<keyword evidence="3" id="KW-1185">Reference proteome</keyword>
<dbReference type="GO" id="GO:0016811">
    <property type="term" value="F:hydrolase activity, acting on carbon-nitrogen (but not peptide) bonds, in linear amides"/>
    <property type="evidence" value="ECO:0007669"/>
    <property type="project" value="InterPro"/>
</dbReference>
<dbReference type="SUPFAM" id="SSF51556">
    <property type="entry name" value="Metallo-dependent hydrolases"/>
    <property type="match status" value="1"/>
</dbReference>
<evidence type="ECO:0000313" key="2">
    <source>
        <dbReference type="EMBL" id="RCK69336.1"/>
    </source>
</evidence>
<accession>A0A367YTX6</accession>
<dbReference type="InterPro" id="IPR013108">
    <property type="entry name" value="Amidohydro_3"/>
</dbReference>
<dbReference type="InterPro" id="IPR050378">
    <property type="entry name" value="Metallo-dep_Hydrolases_sf"/>
</dbReference>
<feature type="domain" description="Amidohydrolase 3" evidence="1">
    <location>
        <begin position="49"/>
        <end position="509"/>
    </location>
</feature>
<dbReference type="CDD" id="cd01297">
    <property type="entry name" value="D-aminoacylase"/>
    <property type="match status" value="1"/>
</dbReference>
<name>A0A367YTX6_9ACTN</name>
<dbReference type="EMBL" id="QOUI01000006">
    <property type="protein sequence ID" value="RCK69336.1"/>
    <property type="molecule type" value="Genomic_DNA"/>
</dbReference>
<sequence length="534" mass="55291">MSAAGRPDLVLAGALVVDGTGAEPAVTDVAVAGDRVLAVGPGWRDRGGEVVDGQGLVLCPGFIDLHSHADFTVEAHPAADTQLAQGVTTLVVGNCGFSPFPVDDAGWVRRATRFLGTELGWSWTDAGGFTAAVEAARPAVNVVTQLGLGSLRAAVVGADQRAATAEELDRMRALVDAAATAGVAGVSTGLVYAPGSYADEAELRALLAVAAGRGLLHSTHIRGESADLLTAVTEALDLSRATGVRLELSHLKSVGPAHHGRVGAALDLLDEAVAEGLDVQADVYPYTATSTTLMSRLPGWALDGGPEAMQQRLRDPATRRRVAAEVEEASGRAFDPAGVVLAAVSDGPWAGAVGRSLTELAAEHGSTSTEVLLDVLAAHGAGVGIVNHALAEDDVVQVLRHPRVAVASDGWVLRPEGTDQPHPRSFGTFARVLGRYVRELGVLELAEAVHKMSGLPARRLGLEDRGVLRPGAVADLVLLDPATVTDRSTYAEPYRLAEGVSRVWVAGRPAWADGAVTSERAGRWLPGPGHRPAA</sequence>
<dbReference type="Gene3D" id="2.30.40.10">
    <property type="entry name" value="Urease, subunit C, domain 1"/>
    <property type="match status" value="1"/>
</dbReference>
<protein>
    <submittedName>
        <fullName evidence="2">D-aminoacylase</fullName>
    </submittedName>
</protein>